<dbReference type="PROSITE" id="PS50967">
    <property type="entry name" value="HRDC"/>
    <property type="match status" value="2"/>
</dbReference>
<dbReference type="CDD" id="cd06142">
    <property type="entry name" value="RNaseD_exo"/>
    <property type="match status" value="1"/>
</dbReference>
<dbReference type="PANTHER" id="PTHR47649">
    <property type="entry name" value="RIBONUCLEASE D"/>
    <property type="match status" value="1"/>
</dbReference>
<sequence length="354" mass="39421">MDCEAAGFHRYSDRLCLVQITTDSATYVLDALGFNVSPLLRPSLEHPDVQVNMHGSDFDLVLLGRDLGIRLSGLFDTQIAAALLGQKSLGLASLLKDYHGIELSKKYQRADWAMRPLTEGMLEYAAADTQYLNTLSDQMRTELRARGRESWLVEECRALEESSSSVQQSEEIDPVSRVKGARELTPRQLTALRQALQWRDKLARENDKALFRIIGDGPLLEAVVMNPQRARELFDIKGFPKGLARNKGSDLVRIFESVARVPESELQSYPSRPRARSRRSSPETEALLEALKLVRNALAEKLGIAKGTLLSNAVLSRVAQTNPKDLSSLAEVEGMRGWKIEVVGDSLLEVIHRG</sequence>
<dbReference type="Pfam" id="PF01612">
    <property type="entry name" value="DNA_pol_A_exo1"/>
    <property type="match status" value="1"/>
</dbReference>
<dbReference type="InterPro" id="IPR002121">
    <property type="entry name" value="HRDC_dom"/>
</dbReference>
<dbReference type="InterPro" id="IPR002562">
    <property type="entry name" value="3'-5'_exonuclease_dom"/>
</dbReference>
<dbReference type="Gene3D" id="1.10.150.80">
    <property type="entry name" value="HRDC domain"/>
    <property type="match status" value="2"/>
</dbReference>
<dbReference type="SUPFAM" id="SSF53098">
    <property type="entry name" value="Ribonuclease H-like"/>
    <property type="match status" value="1"/>
</dbReference>
<dbReference type="GO" id="GO:0006139">
    <property type="term" value="P:nucleobase-containing compound metabolic process"/>
    <property type="evidence" value="ECO:0007669"/>
    <property type="project" value="InterPro"/>
</dbReference>
<dbReference type="InterPro" id="IPR044876">
    <property type="entry name" value="HRDC_dom_sf"/>
</dbReference>
<evidence type="ECO:0000313" key="2">
    <source>
        <dbReference type="EMBL" id="SUZ86165.1"/>
    </source>
</evidence>
<dbReference type="InterPro" id="IPR010997">
    <property type="entry name" value="HRDC-like_sf"/>
</dbReference>
<feature type="domain" description="HRDC" evidence="1">
    <location>
        <begin position="281"/>
        <end position="354"/>
    </location>
</feature>
<dbReference type="Gene3D" id="3.30.420.10">
    <property type="entry name" value="Ribonuclease H-like superfamily/Ribonuclease H"/>
    <property type="match status" value="1"/>
</dbReference>
<dbReference type="SMART" id="SM00474">
    <property type="entry name" value="35EXOc"/>
    <property type="match status" value="1"/>
</dbReference>
<accession>A0A381R342</accession>
<feature type="domain" description="HRDC" evidence="1">
    <location>
        <begin position="185"/>
        <end position="265"/>
    </location>
</feature>
<dbReference type="AlphaFoldDB" id="A0A381R342"/>
<name>A0A381R342_9ZZZZ</name>
<dbReference type="GO" id="GO:0003676">
    <property type="term" value="F:nucleic acid binding"/>
    <property type="evidence" value="ECO:0007669"/>
    <property type="project" value="InterPro"/>
</dbReference>
<dbReference type="SUPFAM" id="SSF47819">
    <property type="entry name" value="HRDC-like"/>
    <property type="match status" value="2"/>
</dbReference>
<dbReference type="EMBL" id="UINC01001668">
    <property type="protein sequence ID" value="SUZ86165.1"/>
    <property type="molecule type" value="Genomic_DNA"/>
</dbReference>
<evidence type="ECO:0000259" key="1">
    <source>
        <dbReference type="PROSITE" id="PS50967"/>
    </source>
</evidence>
<dbReference type="GO" id="GO:0000166">
    <property type="term" value="F:nucleotide binding"/>
    <property type="evidence" value="ECO:0007669"/>
    <property type="project" value="InterPro"/>
</dbReference>
<dbReference type="GO" id="GO:0008408">
    <property type="term" value="F:3'-5' exonuclease activity"/>
    <property type="evidence" value="ECO:0007669"/>
    <property type="project" value="InterPro"/>
</dbReference>
<dbReference type="Pfam" id="PF00570">
    <property type="entry name" value="HRDC"/>
    <property type="match status" value="2"/>
</dbReference>
<dbReference type="SMART" id="SM00341">
    <property type="entry name" value="HRDC"/>
    <property type="match status" value="2"/>
</dbReference>
<dbReference type="InterPro" id="IPR036397">
    <property type="entry name" value="RNaseH_sf"/>
</dbReference>
<organism evidence="2">
    <name type="scientific">marine metagenome</name>
    <dbReference type="NCBI Taxonomy" id="408172"/>
    <lineage>
        <taxon>unclassified sequences</taxon>
        <taxon>metagenomes</taxon>
        <taxon>ecological metagenomes</taxon>
    </lineage>
</organism>
<dbReference type="InterPro" id="IPR012337">
    <property type="entry name" value="RNaseH-like_sf"/>
</dbReference>
<protein>
    <recommendedName>
        <fullName evidence="1">HRDC domain-containing protein</fullName>
    </recommendedName>
</protein>
<dbReference type="PANTHER" id="PTHR47649:SF1">
    <property type="entry name" value="RIBONUCLEASE D"/>
    <property type="match status" value="1"/>
</dbReference>
<gene>
    <name evidence="2" type="ORF">METZ01_LOCUS39019</name>
</gene>
<reference evidence="2" key="1">
    <citation type="submission" date="2018-05" db="EMBL/GenBank/DDBJ databases">
        <authorList>
            <person name="Lanie J.A."/>
            <person name="Ng W.-L."/>
            <person name="Kazmierczak K.M."/>
            <person name="Andrzejewski T.M."/>
            <person name="Davidsen T.M."/>
            <person name="Wayne K.J."/>
            <person name="Tettelin H."/>
            <person name="Glass J.I."/>
            <person name="Rusch D."/>
            <person name="Podicherti R."/>
            <person name="Tsui H.-C.T."/>
            <person name="Winkler M.E."/>
        </authorList>
    </citation>
    <scope>NUCLEOTIDE SEQUENCE</scope>
</reference>
<dbReference type="InterPro" id="IPR051086">
    <property type="entry name" value="RNase_D-like"/>
</dbReference>
<proteinExistence type="predicted"/>